<feature type="compositionally biased region" description="Basic and acidic residues" evidence="7">
    <location>
        <begin position="114"/>
        <end position="127"/>
    </location>
</feature>
<feature type="domain" description="C3H1-type" evidence="9">
    <location>
        <begin position="1420"/>
        <end position="1448"/>
    </location>
</feature>
<reference evidence="11" key="1">
    <citation type="submission" date="2016-11" db="UniProtKB">
        <authorList>
            <consortium name="WormBaseParasite"/>
        </authorList>
    </citation>
    <scope>IDENTIFICATION</scope>
</reference>
<keyword evidence="10" id="KW-1185">Reference proteome</keyword>
<keyword evidence="8" id="KW-0732">Signal</keyword>
<dbReference type="GO" id="GO:0008270">
    <property type="term" value="F:zinc ion binding"/>
    <property type="evidence" value="ECO:0007669"/>
    <property type="project" value="UniProtKB-KW"/>
</dbReference>
<evidence type="ECO:0000256" key="4">
    <source>
        <dbReference type="ARBA" id="ARBA00022833"/>
    </source>
</evidence>
<feature type="compositionally biased region" description="Low complexity" evidence="7">
    <location>
        <begin position="324"/>
        <end position="339"/>
    </location>
</feature>
<name>A0A1I8JAT4_9PLAT</name>
<feature type="zinc finger region" description="C3H1-type" evidence="6">
    <location>
        <begin position="760"/>
        <end position="788"/>
    </location>
</feature>
<dbReference type="SUPFAM" id="SSF90229">
    <property type="entry name" value="CCCH zinc finger"/>
    <property type="match status" value="1"/>
</dbReference>
<dbReference type="InterPro" id="IPR000571">
    <property type="entry name" value="Znf_CCCH"/>
</dbReference>
<feature type="region of interest" description="Disordered" evidence="7">
    <location>
        <begin position="33"/>
        <end position="388"/>
    </location>
</feature>
<dbReference type="PROSITE" id="PS50103">
    <property type="entry name" value="ZF_C3H1"/>
    <property type="match status" value="3"/>
</dbReference>
<evidence type="ECO:0000256" key="7">
    <source>
        <dbReference type="SAM" id="MobiDB-lite"/>
    </source>
</evidence>
<feature type="zinc finger region" description="C3H1-type" evidence="6">
    <location>
        <begin position="958"/>
        <end position="986"/>
    </location>
</feature>
<feature type="region of interest" description="Disordered" evidence="7">
    <location>
        <begin position="1116"/>
        <end position="1135"/>
    </location>
</feature>
<evidence type="ECO:0000256" key="8">
    <source>
        <dbReference type="SAM" id="SignalP"/>
    </source>
</evidence>
<evidence type="ECO:0000259" key="9">
    <source>
        <dbReference type="PROSITE" id="PS50103"/>
    </source>
</evidence>
<keyword evidence="4 6" id="KW-0862">Zinc</keyword>
<keyword evidence="5" id="KW-0539">Nucleus</keyword>
<evidence type="ECO:0000313" key="10">
    <source>
        <dbReference type="Proteomes" id="UP000095280"/>
    </source>
</evidence>
<keyword evidence="3 6" id="KW-0863">Zinc-finger</keyword>
<evidence type="ECO:0000313" key="11">
    <source>
        <dbReference type="WBParaSite" id="maker-uti_cns_0046539-snap-gene-0.3-mRNA-1"/>
    </source>
</evidence>
<feature type="signal peptide" evidence="8">
    <location>
        <begin position="1"/>
        <end position="26"/>
    </location>
</feature>
<evidence type="ECO:0000256" key="6">
    <source>
        <dbReference type="PROSITE-ProRule" id="PRU00723"/>
    </source>
</evidence>
<feature type="chain" id="PRO_5009321655" evidence="8">
    <location>
        <begin position="27"/>
        <end position="1478"/>
    </location>
</feature>
<feature type="domain" description="C3H1-type" evidence="9">
    <location>
        <begin position="760"/>
        <end position="788"/>
    </location>
</feature>
<dbReference type="PANTHER" id="PTHR13681">
    <property type="entry name" value="SURVIVAL OF MOTOR NEURON-RELATED-SPLICING FACTOR 30-RELATED"/>
    <property type="match status" value="1"/>
</dbReference>
<sequence length="1478" mass="162696">QNLGSEMLLCLCRMLFRYLLIPILSGWMGSQTGESVPALEPADSDNELEFLSEYRPPPPPASQPYNSSVNRHEARSDSATSSSSIPEVNVAAEFSKQQQRRPDQSGDLASSRAGQEDDAKDSRHEAAKSASQDLVEHYGGCGDSSDDDSVEDSVIDDPLSDWSDSELSKVRVTTESGTGGVRVATGVAVPAPNGRHKQASVSREDNTAEELKLQQQKKDKDEAYKKQIQAKEKEKQRLEQQRLEKERQEKERQRLEKEKQEKARRLEMERQEKQRLEKQKQEKERQEERQRQEKERQKQEKQKQEEKQRLERERQAKENEKKAAAAAAKENQKQQQQQADQSGNKKKKKSSKQKSSDSSEQNAVTKQSEKANIAKQATAAEKESVKLKDTRIHEQETEQFRQALAETSWQTVPAGGKKSGGGGVGSAGQSSSAEPLKLIKDGDFPFLAKWDLCLACSDCSKPADGRIYDYEIATKPQKHNCPRNQLFAKEPGETLWKLIRPRVARPGYTGNYYRCYKSKGGYPCRENCTFGHSEIETELWNFDKNYMDAFTVAGFIAKHNGETPKQQRKPAEPAPVKPLMTAEIPPKVVQQQPHLPPIGALFSWTANQVTRSPVDAPPTSQSAAELHPPPPPPPPPPITQQYAKASKSNSSNSAQFSASVSANAPAYASGSMSSSAPIAASASVSATSSSYYSCQQQDNSAAELSKFAFDLACANCVDDNGNRADAPCETCSRDCLIARLLKETTWYVVRMPKEVDLGYSYVYELCSNQATFGECFHGDECEDPHSDVECELWNLQARGSLTIQYIVNQLKVNTAAASPQKKPPPAQAAAARISNFGLGDSSAQPASSFGGSSGLYGYSDTASYDTMYSVAKDSKDYGNEAEADADQLEFPLDSTHQYRLGCLDCVAELLGQNGFAYCMLDNHSSGHACQLDCLFVCQREKASEGWKLIRSPPDYFRQEFTNFCRHFARKQRCQLGLECPFPHGHEELHLWNLQCDDQFNVARFIDQARQSLQPAVALIPPGDEAEEQQQVYYGGYDPGLPAARPASLLSPDHSQPMVGRSGGDYLNSLDDFNDEPPQPQTASLYSAAAAASASASQSASQSLLTPDSAPGFAAALPAAAQQQQQQQQGAKKSQSYLNSLDNFDEPAPLLRPIGQKFAPSAPAASIISPLMEVKTSASGGFPINAAFPTYRTAGQAAASTPEFPSVPDYSMVLACDQCSTPLDVICTRFKYDPATGHSCAETRLLVRAPGASHWCQVRQLRSGSKPVREYYNCRLYVEDKCLRSDCDYAHGEVECQLWNLERVGRWSWDAAVRRLRKSTAAASTVPASSNSAAAAASSTGTVGSSGAQSAAAAASAPSAANPQPQQQLLKAVCFKCRSPRDPNKPSQCQQRQHAWVKPIIVYSNSGLDARAPVPNPNRPQTKFFLCQNIAKTKQCRYGVKCIFPHSPDEERLWNLMSQAKETDLEKYYEKYCAPSRRN</sequence>
<feature type="region of interest" description="Disordered" evidence="7">
    <location>
        <begin position="610"/>
        <end position="650"/>
    </location>
</feature>
<dbReference type="InterPro" id="IPR036855">
    <property type="entry name" value="Znf_CCCH_sf"/>
</dbReference>
<feature type="region of interest" description="Disordered" evidence="7">
    <location>
        <begin position="411"/>
        <end position="432"/>
    </location>
</feature>
<dbReference type="PANTHER" id="PTHR13681:SF24">
    <property type="entry name" value="TUDOR DOMAIN-CONTAINING PROTEIN 3"/>
    <property type="match status" value="1"/>
</dbReference>
<dbReference type="Proteomes" id="UP000095280">
    <property type="component" value="Unplaced"/>
</dbReference>
<feature type="compositionally biased region" description="Low complexity" evidence="7">
    <location>
        <begin position="1116"/>
        <end position="1130"/>
    </location>
</feature>
<feature type="zinc finger region" description="C3H1-type" evidence="6">
    <location>
        <begin position="1420"/>
        <end position="1448"/>
    </location>
</feature>
<organism evidence="10 11">
    <name type="scientific">Macrostomum lignano</name>
    <dbReference type="NCBI Taxonomy" id="282301"/>
    <lineage>
        <taxon>Eukaryota</taxon>
        <taxon>Metazoa</taxon>
        <taxon>Spiralia</taxon>
        <taxon>Lophotrochozoa</taxon>
        <taxon>Platyhelminthes</taxon>
        <taxon>Rhabditophora</taxon>
        <taxon>Macrostomorpha</taxon>
        <taxon>Macrostomida</taxon>
        <taxon>Macrostomidae</taxon>
        <taxon>Macrostomum</taxon>
    </lineage>
</organism>
<evidence type="ECO:0000256" key="2">
    <source>
        <dbReference type="ARBA" id="ARBA00022723"/>
    </source>
</evidence>
<dbReference type="WBParaSite" id="maker-uti_cns_0046539-snap-gene-0.3-mRNA-1">
    <property type="protein sequence ID" value="maker-uti_cns_0046539-snap-gene-0.3-mRNA-1"/>
    <property type="gene ID" value="maker-uti_cns_0046539-snap-gene-0.3"/>
</dbReference>
<evidence type="ECO:0000256" key="5">
    <source>
        <dbReference type="ARBA" id="ARBA00023242"/>
    </source>
</evidence>
<dbReference type="GO" id="GO:0005634">
    <property type="term" value="C:nucleus"/>
    <property type="evidence" value="ECO:0007669"/>
    <property type="project" value="UniProtKB-SubCell"/>
</dbReference>
<feature type="compositionally biased region" description="Pro residues" evidence="7">
    <location>
        <begin position="627"/>
        <end position="638"/>
    </location>
</feature>
<feature type="compositionally biased region" description="Basic and acidic residues" evidence="7">
    <location>
        <begin position="202"/>
        <end position="323"/>
    </location>
</feature>
<evidence type="ECO:0000256" key="1">
    <source>
        <dbReference type="ARBA" id="ARBA00004123"/>
    </source>
</evidence>
<feature type="region of interest" description="Disordered" evidence="7">
    <location>
        <begin position="1043"/>
        <end position="1082"/>
    </location>
</feature>
<dbReference type="SMART" id="SM00356">
    <property type="entry name" value="ZnF_C3H1"/>
    <property type="match status" value="3"/>
</dbReference>
<protein>
    <submittedName>
        <fullName evidence="11">C3H1-type domain-containing protein</fullName>
    </submittedName>
</protein>
<keyword evidence="2 6" id="KW-0479">Metal-binding</keyword>
<feature type="domain" description="C3H1-type" evidence="9">
    <location>
        <begin position="958"/>
        <end position="986"/>
    </location>
</feature>
<proteinExistence type="predicted"/>
<feature type="compositionally biased region" description="Acidic residues" evidence="7">
    <location>
        <begin position="144"/>
        <end position="159"/>
    </location>
</feature>
<evidence type="ECO:0000256" key="3">
    <source>
        <dbReference type="ARBA" id="ARBA00022771"/>
    </source>
</evidence>
<feature type="compositionally biased region" description="Gly residues" evidence="7">
    <location>
        <begin position="417"/>
        <end position="426"/>
    </location>
</feature>
<accession>A0A1I8JAT4</accession>
<comment type="subcellular location">
    <subcellularLocation>
        <location evidence="1">Nucleus</location>
    </subcellularLocation>
</comment>